<feature type="transmembrane region" description="Helical" evidence="10">
    <location>
        <begin position="170"/>
        <end position="190"/>
    </location>
</feature>
<evidence type="ECO:0000256" key="9">
    <source>
        <dbReference type="ARBA" id="ARBA00023224"/>
    </source>
</evidence>
<organism evidence="11 12">
    <name type="scientific">Lucilia cuprina</name>
    <name type="common">Green bottle fly</name>
    <name type="synonym">Australian sheep blowfly</name>
    <dbReference type="NCBI Taxonomy" id="7375"/>
    <lineage>
        <taxon>Eukaryota</taxon>
        <taxon>Metazoa</taxon>
        <taxon>Ecdysozoa</taxon>
        <taxon>Arthropoda</taxon>
        <taxon>Hexapoda</taxon>
        <taxon>Insecta</taxon>
        <taxon>Pterygota</taxon>
        <taxon>Neoptera</taxon>
        <taxon>Endopterygota</taxon>
        <taxon>Diptera</taxon>
        <taxon>Brachycera</taxon>
        <taxon>Muscomorpha</taxon>
        <taxon>Oestroidea</taxon>
        <taxon>Calliphoridae</taxon>
        <taxon>Luciliinae</taxon>
        <taxon>Lucilia</taxon>
    </lineage>
</organism>
<dbReference type="AlphaFoldDB" id="A0A0L0CIJ4"/>
<gene>
    <name evidence="11" type="ORF">FF38_14405</name>
</gene>
<dbReference type="PANTHER" id="PTHR21137">
    <property type="entry name" value="ODORANT RECEPTOR"/>
    <property type="match status" value="1"/>
</dbReference>
<keyword evidence="3 10" id="KW-0716">Sensory transduction</keyword>
<keyword evidence="4 10" id="KW-0812">Transmembrane</keyword>
<reference evidence="11 12" key="1">
    <citation type="journal article" date="2015" name="Nat. Commun.">
        <title>Lucilia cuprina genome unlocks parasitic fly biology to underpin future interventions.</title>
        <authorList>
            <person name="Anstead C.A."/>
            <person name="Korhonen P.K."/>
            <person name="Young N.D."/>
            <person name="Hall R.S."/>
            <person name="Jex A.R."/>
            <person name="Murali S.C."/>
            <person name="Hughes D.S."/>
            <person name="Lee S.F."/>
            <person name="Perry T."/>
            <person name="Stroehlein A.J."/>
            <person name="Ansell B.R."/>
            <person name="Breugelmans B."/>
            <person name="Hofmann A."/>
            <person name="Qu J."/>
            <person name="Dugan S."/>
            <person name="Lee S.L."/>
            <person name="Chao H."/>
            <person name="Dinh H."/>
            <person name="Han Y."/>
            <person name="Doddapaneni H.V."/>
            <person name="Worley K.C."/>
            <person name="Muzny D.M."/>
            <person name="Ioannidis P."/>
            <person name="Waterhouse R.M."/>
            <person name="Zdobnov E.M."/>
            <person name="James P.J."/>
            <person name="Bagnall N.H."/>
            <person name="Kotze A.C."/>
            <person name="Gibbs R.A."/>
            <person name="Richards S."/>
            <person name="Batterham P."/>
            <person name="Gasser R.B."/>
        </authorList>
    </citation>
    <scope>NUCLEOTIDE SEQUENCE [LARGE SCALE GENOMIC DNA]</scope>
    <source>
        <strain evidence="11 12">LS</strain>
        <tissue evidence="11">Full body</tissue>
    </source>
</reference>
<dbReference type="GO" id="GO:0005886">
    <property type="term" value="C:plasma membrane"/>
    <property type="evidence" value="ECO:0007669"/>
    <property type="project" value="UniProtKB-SubCell"/>
</dbReference>
<dbReference type="Proteomes" id="UP000037069">
    <property type="component" value="Unassembled WGS sequence"/>
</dbReference>
<protein>
    <recommendedName>
        <fullName evidence="10">Odorant receptor</fullName>
    </recommendedName>
</protein>
<dbReference type="GO" id="GO:0004984">
    <property type="term" value="F:olfactory receptor activity"/>
    <property type="evidence" value="ECO:0007669"/>
    <property type="project" value="InterPro"/>
</dbReference>
<feature type="transmembrane region" description="Helical" evidence="10">
    <location>
        <begin position="128"/>
        <end position="150"/>
    </location>
</feature>
<evidence type="ECO:0000313" key="12">
    <source>
        <dbReference type="Proteomes" id="UP000037069"/>
    </source>
</evidence>
<dbReference type="EMBL" id="JRES01000438">
    <property type="protein sequence ID" value="KNC31304.1"/>
    <property type="molecule type" value="Genomic_DNA"/>
</dbReference>
<evidence type="ECO:0000256" key="8">
    <source>
        <dbReference type="ARBA" id="ARBA00023170"/>
    </source>
</evidence>
<comment type="similarity">
    <text evidence="10">Belongs to the insect chemoreceptor superfamily. Heteromeric odorant receptor channel (TC 1.A.69) family.</text>
</comment>
<evidence type="ECO:0000313" key="11">
    <source>
        <dbReference type="EMBL" id="KNC31304.1"/>
    </source>
</evidence>
<comment type="caution">
    <text evidence="11">The sequence shown here is derived from an EMBL/GenBank/DDBJ whole genome shotgun (WGS) entry which is preliminary data.</text>
</comment>
<comment type="subcellular location">
    <subcellularLocation>
        <location evidence="1 10">Cell membrane</location>
        <topology evidence="1 10">Multi-pass membrane protein</topology>
    </subcellularLocation>
</comment>
<feature type="transmembrane region" description="Helical" evidence="10">
    <location>
        <begin position="287"/>
        <end position="307"/>
    </location>
</feature>
<keyword evidence="2" id="KW-1003">Cell membrane</keyword>
<accession>A0A0L0CIJ4</accession>
<evidence type="ECO:0000256" key="5">
    <source>
        <dbReference type="ARBA" id="ARBA00022725"/>
    </source>
</evidence>
<dbReference type="STRING" id="7375.A0A0L0CIJ4"/>
<keyword evidence="8 10" id="KW-0675">Receptor</keyword>
<keyword evidence="5 10" id="KW-0552">Olfaction</keyword>
<evidence type="ECO:0000256" key="1">
    <source>
        <dbReference type="ARBA" id="ARBA00004651"/>
    </source>
</evidence>
<sequence>MAQSNTYLPDSVGVFKPFWLCWRLLGVLSWQRKDITMIYDIFMNLFINIWYPVHLTVGLILLPMHDEIYKNMSITITCIVCTLKHYCIRWKLREILKIMDLFGKLDKRIHSLEERKYFTKYNIRIAKLLAKLYFSVYMGANVAALVALLWDSERRLMYPAWFPFDWSSSSGLYYSAILYQFVGVTILIVLNFTNDAFGPVTLCLFSGQVHLLSMRVAKLGYDKKKSAKQNENELNLCIEDHIKLINLFNITEDSISYVQLILFISSGLNICVVLVYLFFYVDNLFAYIYYTTFLAAIAVELFPIYYYGSILQEEFNNLPYAIFSSNWPSQTRSYRQNAVVFGEVALRKITMLAGGVVGIRLDSFFAICKMAYSLFAVAMTIK</sequence>
<dbReference type="OrthoDB" id="7548151at2759"/>
<evidence type="ECO:0000256" key="10">
    <source>
        <dbReference type="RuleBase" id="RU351113"/>
    </source>
</evidence>
<evidence type="ECO:0000256" key="2">
    <source>
        <dbReference type="ARBA" id="ARBA00022475"/>
    </source>
</evidence>
<dbReference type="Pfam" id="PF02949">
    <property type="entry name" value="7tm_6"/>
    <property type="match status" value="1"/>
</dbReference>
<feature type="transmembrane region" description="Helical" evidence="10">
    <location>
        <begin position="260"/>
        <end position="281"/>
    </location>
</feature>
<comment type="caution">
    <text evidence="10">Lacks conserved residue(s) required for the propagation of feature annotation.</text>
</comment>
<evidence type="ECO:0000256" key="7">
    <source>
        <dbReference type="ARBA" id="ARBA00023136"/>
    </source>
</evidence>
<evidence type="ECO:0000256" key="4">
    <source>
        <dbReference type="ARBA" id="ARBA00022692"/>
    </source>
</evidence>
<feature type="transmembrane region" description="Helical" evidence="10">
    <location>
        <begin position="42"/>
        <end position="62"/>
    </location>
</feature>
<evidence type="ECO:0000256" key="6">
    <source>
        <dbReference type="ARBA" id="ARBA00022989"/>
    </source>
</evidence>
<keyword evidence="7 10" id="KW-0472">Membrane</keyword>
<dbReference type="OMA" id="YWLYWHL"/>
<proteinExistence type="inferred from homology"/>
<keyword evidence="12" id="KW-1185">Reference proteome</keyword>
<dbReference type="PANTHER" id="PTHR21137:SF35">
    <property type="entry name" value="ODORANT RECEPTOR 19A-RELATED"/>
    <property type="match status" value="1"/>
</dbReference>
<dbReference type="GO" id="GO:0007165">
    <property type="term" value="P:signal transduction"/>
    <property type="evidence" value="ECO:0007669"/>
    <property type="project" value="UniProtKB-KW"/>
</dbReference>
<keyword evidence="6 10" id="KW-1133">Transmembrane helix</keyword>
<evidence type="ECO:0000256" key="3">
    <source>
        <dbReference type="ARBA" id="ARBA00022606"/>
    </source>
</evidence>
<name>A0A0L0CIJ4_LUCCU</name>
<keyword evidence="9 10" id="KW-0807">Transducer</keyword>
<dbReference type="InterPro" id="IPR004117">
    <property type="entry name" value="7tm6_olfct_rcpt"/>
</dbReference>
<dbReference type="GO" id="GO:0005549">
    <property type="term" value="F:odorant binding"/>
    <property type="evidence" value="ECO:0007669"/>
    <property type="project" value="InterPro"/>
</dbReference>